<reference evidence="1" key="1">
    <citation type="submission" date="2018-05" db="EMBL/GenBank/DDBJ databases">
        <authorList>
            <person name="Lanie J.A."/>
            <person name="Ng W.-L."/>
            <person name="Kazmierczak K.M."/>
            <person name="Andrzejewski T.M."/>
            <person name="Davidsen T.M."/>
            <person name="Wayne K.J."/>
            <person name="Tettelin H."/>
            <person name="Glass J.I."/>
            <person name="Rusch D."/>
            <person name="Podicherti R."/>
            <person name="Tsui H.-C.T."/>
            <person name="Winkler M.E."/>
        </authorList>
    </citation>
    <scope>NUCLEOTIDE SEQUENCE</scope>
</reference>
<organism evidence="1">
    <name type="scientific">marine metagenome</name>
    <dbReference type="NCBI Taxonomy" id="408172"/>
    <lineage>
        <taxon>unclassified sequences</taxon>
        <taxon>metagenomes</taxon>
        <taxon>ecological metagenomes</taxon>
    </lineage>
</organism>
<sequence>VTDSIEASEHLLEAMTAFEDLARVSTPAQAAEDLDPVVLQAFWREWPHTSVWAGTLWRVLNRDLERPATQQRDPELDEVGGTG</sequence>
<accession>A0A381U7M4</accession>
<proteinExistence type="predicted"/>
<name>A0A381U7M4_9ZZZZ</name>
<protein>
    <submittedName>
        <fullName evidence="1">Uncharacterized protein</fullName>
    </submittedName>
</protein>
<gene>
    <name evidence="1" type="ORF">METZ01_LOCUS77080</name>
</gene>
<feature type="non-terminal residue" evidence="1">
    <location>
        <position position="1"/>
    </location>
</feature>
<dbReference type="EMBL" id="UINC01005896">
    <property type="protein sequence ID" value="SVA24226.1"/>
    <property type="molecule type" value="Genomic_DNA"/>
</dbReference>
<evidence type="ECO:0000313" key="1">
    <source>
        <dbReference type="EMBL" id="SVA24226.1"/>
    </source>
</evidence>
<dbReference type="AlphaFoldDB" id="A0A381U7M4"/>